<reference evidence="6" key="1">
    <citation type="journal article" date="2023" name="Mol. Phylogenet. Evol.">
        <title>Genome-scale phylogeny and comparative genomics of the fungal order Sordariales.</title>
        <authorList>
            <person name="Hensen N."/>
            <person name="Bonometti L."/>
            <person name="Westerberg I."/>
            <person name="Brannstrom I.O."/>
            <person name="Guillou S."/>
            <person name="Cros-Aarteil S."/>
            <person name="Calhoun S."/>
            <person name="Haridas S."/>
            <person name="Kuo A."/>
            <person name="Mondo S."/>
            <person name="Pangilinan J."/>
            <person name="Riley R."/>
            <person name="LaButti K."/>
            <person name="Andreopoulos B."/>
            <person name="Lipzen A."/>
            <person name="Chen C."/>
            <person name="Yan M."/>
            <person name="Daum C."/>
            <person name="Ng V."/>
            <person name="Clum A."/>
            <person name="Steindorff A."/>
            <person name="Ohm R.A."/>
            <person name="Martin F."/>
            <person name="Silar P."/>
            <person name="Natvig D.O."/>
            <person name="Lalanne C."/>
            <person name="Gautier V."/>
            <person name="Ament-Velasquez S.L."/>
            <person name="Kruys A."/>
            <person name="Hutchinson M.I."/>
            <person name="Powell A.J."/>
            <person name="Barry K."/>
            <person name="Miller A.N."/>
            <person name="Grigoriev I.V."/>
            <person name="Debuchy R."/>
            <person name="Gladieux P."/>
            <person name="Hiltunen Thoren M."/>
            <person name="Johannesson H."/>
        </authorList>
    </citation>
    <scope>NUCLEOTIDE SEQUENCE [LARGE SCALE GENOMIC DNA]</scope>
    <source>
        <strain evidence="6">CBS 340.73</strain>
    </source>
</reference>
<evidence type="ECO:0000256" key="3">
    <source>
        <dbReference type="SAM" id="SignalP"/>
    </source>
</evidence>
<dbReference type="PANTHER" id="PTHR46640:SF1">
    <property type="entry name" value="FUNGAL LIPASE-LIKE DOMAIN-CONTAINING PROTEIN-RELATED"/>
    <property type="match status" value="1"/>
</dbReference>
<comment type="caution">
    <text evidence="5">The sequence shown here is derived from an EMBL/GenBank/DDBJ whole genome shotgun (WGS) entry which is preliminary data.</text>
</comment>
<dbReference type="Gene3D" id="3.40.50.1820">
    <property type="entry name" value="alpha/beta hydrolase"/>
    <property type="match status" value="1"/>
</dbReference>
<dbReference type="InterPro" id="IPR029058">
    <property type="entry name" value="AB_hydrolase_fold"/>
</dbReference>
<evidence type="ECO:0000313" key="6">
    <source>
        <dbReference type="Proteomes" id="UP001303473"/>
    </source>
</evidence>
<dbReference type="InterPro" id="IPR002921">
    <property type="entry name" value="Fungal_lipase-type"/>
</dbReference>
<evidence type="ECO:0000313" key="5">
    <source>
        <dbReference type="EMBL" id="KAK3945194.1"/>
    </source>
</evidence>
<dbReference type="InterPro" id="IPR051299">
    <property type="entry name" value="AB_hydrolase_lip/est"/>
</dbReference>
<keyword evidence="6" id="KW-1185">Reference proteome</keyword>
<feature type="domain" description="Fungal lipase-type" evidence="4">
    <location>
        <begin position="107"/>
        <end position="237"/>
    </location>
</feature>
<sequence>MKASLLYLLTAGGVTAALAATLPSHHKQQQRAPDVTAQELANVDFYAQYSAAASCNSNNSPGQAVTCANDTCPAVEADGATTVVSFSGVLTDIRGFVAVDPAAQVVVVSVRGSSSIRNWVTDFIFTQVPCPLTPGCLVHAGFYLAWTEISSVVLSAVQSATAAHPGYTVIATGHSLGGAVATIAAAYIRDAGYATDLYTYGSPRVGNLYFARFVTQQPGGEYRVTHTDDPVPRLPPIILNYRHTSPELWVTNPADIGTYIVGDVEVCTGYANVGCNAGTFGLDFAAHDDYFEPTGGCSADTVLLRSRRGEEVEVEAAEMSDADLEAKLNAYVQLDIAFAANLTGDDA</sequence>
<accession>A0AAN6NHE9</accession>
<gene>
    <name evidence="5" type="ORF">QBC46DRAFT_134828</name>
</gene>
<evidence type="ECO:0000256" key="2">
    <source>
        <dbReference type="ARBA" id="ARBA00022801"/>
    </source>
</evidence>
<dbReference type="CDD" id="cd00519">
    <property type="entry name" value="Lipase_3"/>
    <property type="match status" value="1"/>
</dbReference>
<protein>
    <submittedName>
        <fullName evidence="5">Alpha/Beta hydrolase protein</fullName>
    </submittedName>
</protein>
<dbReference type="GO" id="GO:0006629">
    <property type="term" value="P:lipid metabolic process"/>
    <property type="evidence" value="ECO:0007669"/>
    <property type="project" value="InterPro"/>
</dbReference>
<dbReference type="SUPFAM" id="SSF53474">
    <property type="entry name" value="alpha/beta-Hydrolases"/>
    <property type="match status" value="1"/>
</dbReference>
<keyword evidence="1 3" id="KW-0732">Signal</keyword>
<dbReference type="PANTHER" id="PTHR46640">
    <property type="entry name" value="TRIACYLGLYCEROL LIPASE, PUTATIVE (AFU_ORTHOLOGUE AFUA_6G06510)-RELATED"/>
    <property type="match status" value="1"/>
</dbReference>
<dbReference type="EMBL" id="MU853756">
    <property type="protein sequence ID" value="KAK3945194.1"/>
    <property type="molecule type" value="Genomic_DNA"/>
</dbReference>
<dbReference type="Proteomes" id="UP001303473">
    <property type="component" value="Unassembled WGS sequence"/>
</dbReference>
<feature type="signal peptide" evidence="3">
    <location>
        <begin position="1"/>
        <end position="19"/>
    </location>
</feature>
<name>A0AAN6NHE9_9PEZI</name>
<evidence type="ECO:0000259" key="4">
    <source>
        <dbReference type="Pfam" id="PF01764"/>
    </source>
</evidence>
<evidence type="ECO:0000256" key="1">
    <source>
        <dbReference type="ARBA" id="ARBA00022729"/>
    </source>
</evidence>
<organism evidence="5 6">
    <name type="scientific">Diplogelasinospora grovesii</name>
    <dbReference type="NCBI Taxonomy" id="303347"/>
    <lineage>
        <taxon>Eukaryota</taxon>
        <taxon>Fungi</taxon>
        <taxon>Dikarya</taxon>
        <taxon>Ascomycota</taxon>
        <taxon>Pezizomycotina</taxon>
        <taxon>Sordariomycetes</taxon>
        <taxon>Sordariomycetidae</taxon>
        <taxon>Sordariales</taxon>
        <taxon>Diplogelasinosporaceae</taxon>
        <taxon>Diplogelasinospora</taxon>
    </lineage>
</organism>
<dbReference type="GO" id="GO:0016787">
    <property type="term" value="F:hydrolase activity"/>
    <property type="evidence" value="ECO:0007669"/>
    <property type="project" value="UniProtKB-KW"/>
</dbReference>
<dbReference type="AlphaFoldDB" id="A0AAN6NHE9"/>
<feature type="chain" id="PRO_5043025964" evidence="3">
    <location>
        <begin position="20"/>
        <end position="347"/>
    </location>
</feature>
<proteinExistence type="predicted"/>
<dbReference type="Pfam" id="PF01764">
    <property type="entry name" value="Lipase_3"/>
    <property type="match status" value="1"/>
</dbReference>
<keyword evidence="2 5" id="KW-0378">Hydrolase</keyword>